<feature type="transmembrane region" description="Helical" evidence="2">
    <location>
        <begin position="256"/>
        <end position="276"/>
    </location>
</feature>
<keyword evidence="2" id="KW-1133">Transmembrane helix</keyword>
<keyword evidence="4" id="KW-1185">Reference proteome</keyword>
<keyword evidence="2" id="KW-0812">Transmembrane</keyword>
<feature type="transmembrane region" description="Helical" evidence="2">
    <location>
        <begin position="406"/>
        <end position="425"/>
    </location>
</feature>
<dbReference type="AlphaFoldDB" id="A0A5C1ASP9"/>
<feature type="transmembrane region" description="Helical" evidence="2">
    <location>
        <begin position="285"/>
        <end position="304"/>
    </location>
</feature>
<dbReference type="KEGG" id="lrs:PX52LOC_08253"/>
<dbReference type="NCBIfam" id="NF037959">
    <property type="entry name" value="MFS_SpdSyn"/>
    <property type="match status" value="1"/>
</dbReference>
<organism evidence="3 4">
    <name type="scientific">Limnoglobus roseus</name>
    <dbReference type="NCBI Taxonomy" id="2598579"/>
    <lineage>
        <taxon>Bacteria</taxon>
        <taxon>Pseudomonadati</taxon>
        <taxon>Planctomycetota</taxon>
        <taxon>Planctomycetia</taxon>
        <taxon>Gemmatales</taxon>
        <taxon>Gemmataceae</taxon>
        <taxon>Limnoglobus</taxon>
    </lineage>
</organism>
<accession>A0A5C1ASP9</accession>
<dbReference type="SUPFAM" id="SSF53335">
    <property type="entry name" value="S-adenosyl-L-methionine-dependent methyltransferases"/>
    <property type="match status" value="1"/>
</dbReference>
<reference evidence="4" key="1">
    <citation type="submission" date="2019-08" db="EMBL/GenBank/DDBJ databases">
        <title>Limnoglobus roseus gen. nov., sp. nov., a novel freshwater planctomycete with a giant genome from the family Gemmataceae.</title>
        <authorList>
            <person name="Kulichevskaya I.S."/>
            <person name="Naumoff D.G."/>
            <person name="Miroshnikov K."/>
            <person name="Ivanova A."/>
            <person name="Philippov D.A."/>
            <person name="Hakobyan A."/>
            <person name="Rijpstra I.C."/>
            <person name="Sinninghe Damste J.S."/>
            <person name="Liesack W."/>
            <person name="Dedysh S.N."/>
        </authorList>
    </citation>
    <scope>NUCLEOTIDE SEQUENCE [LARGE SCALE GENOMIC DNA]</scope>
    <source>
        <strain evidence="4">PX52</strain>
    </source>
</reference>
<feature type="transmembrane region" description="Helical" evidence="2">
    <location>
        <begin position="184"/>
        <end position="204"/>
    </location>
</feature>
<feature type="transmembrane region" description="Helical" evidence="2">
    <location>
        <begin position="37"/>
        <end position="57"/>
    </location>
</feature>
<proteinExistence type="predicted"/>
<evidence type="ECO:0000313" key="4">
    <source>
        <dbReference type="Proteomes" id="UP000324974"/>
    </source>
</evidence>
<dbReference type="EMBL" id="CP042425">
    <property type="protein sequence ID" value="QEL21123.1"/>
    <property type="molecule type" value="Genomic_DNA"/>
</dbReference>
<gene>
    <name evidence="3" type="ORF">PX52LOC_08253</name>
</gene>
<feature type="transmembrane region" description="Helical" evidence="2">
    <location>
        <begin position="69"/>
        <end position="91"/>
    </location>
</feature>
<dbReference type="GO" id="GO:0006596">
    <property type="term" value="P:polyamine biosynthetic process"/>
    <property type="evidence" value="ECO:0007669"/>
    <property type="project" value="UniProtKB-KW"/>
</dbReference>
<feature type="transmembrane region" description="Helical" evidence="2">
    <location>
        <begin position="111"/>
        <end position="131"/>
    </location>
</feature>
<dbReference type="Proteomes" id="UP000324974">
    <property type="component" value="Chromosome"/>
</dbReference>
<feature type="transmembrane region" description="Helical" evidence="2">
    <location>
        <begin position="310"/>
        <end position="330"/>
    </location>
</feature>
<keyword evidence="2" id="KW-0472">Membrane</keyword>
<feature type="transmembrane region" description="Helical" evidence="2">
    <location>
        <begin position="152"/>
        <end position="172"/>
    </location>
</feature>
<evidence type="ECO:0000313" key="3">
    <source>
        <dbReference type="EMBL" id="QEL21123.1"/>
    </source>
</evidence>
<dbReference type="PANTHER" id="PTHR43317">
    <property type="entry name" value="THERMOSPERMINE SYNTHASE ACAULIS5"/>
    <property type="match status" value="1"/>
</dbReference>
<keyword evidence="1" id="KW-0620">Polyamine biosynthesis</keyword>
<sequence>MPILYAFTLFVSASLLFMVQPMIGRMILPLLGGSPAAWNTCMVFFQTVLLLGYLYAHKLTAKLAPRQQVSLHLAVLLGAIGVMGVAAALSYKGSPIPVVESLAPDNTAYPMFGVLALLAVAIGIPFFAVSTSAPLLQRWFAYSGHAAARDPYFLYAASNAGSLISLLGYPLFTEPSFTLVQQAWLFAGGFVVLFALVALCGQTVRKGELTATAKPTTPPEPPPTLARRLRWLGLAFVPSSLMLGVTTHMTTDIASIPLLWVIPLALYLVTFIIAFAKTPDWFRPVLGNITPVVTLLLVFVLLSGESKIENVFYLLLLHLITYFLIALLCHSELARDRPSTTYLTNFYLWLSLGGMLGGVFNALLAPVLFGMAWEYPIAIAVGCILLPKLDDGSPPPTPEREGRNRLLDYAIPAAMFVILAVLTALTTFQTFGHVCYWLAEQTSAALQFAGLRIQLKPERIRDFILYAMPAMACFFFIDRPLRFGLCVAALLFVGYYRQDTTGIIAHDRSFFGIMKVEEEGEEVTRYGTDDGDYEVTQHINRRRLVHGTTLHGIQSTTETGVPGFLKLAGLSLSSKKFNNIQLLGGSDPWSNITKIGLWTAWDYKKEPLTYYHRTGPVGHIFDVTNSRYPRADFAMVGLGTGSVSCYAAAGQTVTFYEIDPDVKKMVAEDRKNFTFVKDAEARGATVKFVMGDARLKLQAEPDVRHKLLLVDAFSSDSIPIHLLTKQAVDLYLNRVVDDGVVALHISNRYIRLELAVAKIAEELGASALIFEDSWADNLQEFPPGKSQSTWVVLARKPETLAPFKSNKYTTSYRFETFDREPEPNRWAPMRLEPQLRVWTDDYADVLSIMRIKEVQVVRRWFGMPTFE</sequence>
<dbReference type="RefSeq" id="WP_149115363.1">
    <property type="nucleotide sequence ID" value="NZ_CP042425.1"/>
</dbReference>
<evidence type="ECO:0000256" key="1">
    <source>
        <dbReference type="ARBA" id="ARBA00023115"/>
    </source>
</evidence>
<protein>
    <submittedName>
        <fullName evidence="3">Ferrichrome ABC transporter, permease protein</fullName>
    </submittedName>
</protein>
<evidence type="ECO:0000256" key="2">
    <source>
        <dbReference type="SAM" id="Phobius"/>
    </source>
</evidence>
<dbReference type="OrthoDB" id="9761985at2"/>
<feature type="transmembrane region" description="Helical" evidence="2">
    <location>
        <begin position="342"/>
        <end position="360"/>
    </location>
</feature>
<dbReference type="PANTHER" id="PTHR43317:SF1">
    <property type="entry name" value="THERMOSPERMINE SYNTHASE ACAULIS5"/>
    <property type="match status" value="1"/>
</dbReference>
<dbReference type="InterPro" id="IPR029063">
    <property type="entry name" value="SAM-dependent_MTases_sf"/>
</dbReference>
<dbReference type="Gene3D" id="3.40.50.150">
    <property type="entry name" value="Vaccinia Virus protein VP39"/>
    <property type="match status" value="1"/>
</dbReference>
<name>A0A5C1ASP9_9BACT</name>